<accession>A0ABY3ZS35</accession>
<gene>
    <name evidence="1" type="ORF">DSM109990_02451</name>
</gene>
<name>A0ABY3ZS35_9RHOB</name>
<reference evidence="2" key="1">
    <citation type="journal article" date="2022" name="Microorganisms">
        <title>Beyond the ABCs#Discovery of Three New Plasmid Types in Rhodobacterales (RepQ, RepY, RepW).</title>
        <authorList>
            <person name="Freese H.M."/>
            <person name="Ringel V."/>
            <person name="Overmann J."/>
            <person name="Petersen J."/>
        </authorList>
    </citation>
    <scope>NUCLEOTIDE SEQUENCE [LARGE SCALE GENOMIC DNA]</scope>
    <source>
        <strain evidence="2">DSM 109990</strain>
    </source>
</reference>
<organism evidence="1 2">
    <name type="scientific">Sulfitobacter dubius</name>
    <dbReference type="NCBI Taxonomy" id="218673"/>
    <lineage>
        <taxon>Bacteria</taxon>
        <taxon>Pseudomonadati</taxon>
        <taxon>Pseudomonadota</taxon>
        <taxon>Alphaproteobacteria</taxon>
        <taxon>Rhodobacterales</taxon>
        <taxon>Roseobacteraceae</taxon>
        <taxon>Sulfitobacter</taxon>
    </lineage>
</organism>
<dbReference type="Proteomes" id="UP000831019">
    <property type="component" value="Chromosome"/>
</dbReference>
<protein>
    <submittedName>
        <fullName evidence="1">Uncharacterized protein</fullName>
    </submittedName>
</protein>
<sequence>MPVTTGFNGCYSLCHAAWMPLQLRQNLRCERTQHDFAMSELGSLPTFAAPSMNGSSVLSARASSVPIFGVSTLDALANVRLGR</sequence>
<evidence type="ECO:0000313" key="2">
    <source>
        <dbReference type="Proteomes" id="UP000831019"/>
    </source>
</evidence>
<dbReference type="EMBL" id="CP085144">
    <property type="protein sequence ID" value="UOA15608.1"/>
    <property type="molecule type" value="Genomic_DNA"/>
</dbReference>
<keyword evidence="2" id="KW-1185">Reference proteome</keyword>
<evidence type="ECO:0000313" key="1">
    <source>
        <dbReference type="EMBL" id="UOA15608.1"/>
    </source>
</evidence>
<proteinExistence type="predicted"/>